<accession>A0AAV4MKT3</accession>
<dbReference type="AlphaFoldDB" id="A0AAV4MKT3"/>
<sequence>MKRKTVLFPLFNTFLQHYPHLPLLKNPALKNKVAIFTPHEIQYLVFAIPKKRMDPSMNIGLPLLEGGERSVWDNDSPERRHPPPAPNEIILCCYLDSCYQPWFWWGVNISQ</sequence>
<evidence type="ECO:0000313" key="2">
    <source>
        <dbReference type="Proteomes" id="UP001054945"/>
    </source>
</evidence>
<gene>
    <name evidence="1" type="ORF">CEXT_792861</name>
</gene>
<protein>
    <submittedName>
        <fullName evidence="1">Uncharacterized protein</fullName>
    </submittedName>
</protein>
<comment type="caution">
    <text evidence="1">The sequence shown here is derived from an EMBL/GenBank/DDBJ whole genome shotgun (WGS) entry which is preliminary data.</text>
</comment>
<evidence type="ECO:0000313" key="1">
    <source>
        <dbReference type="EMBL" id="GIX72162.1"/>
    </source>
</evidence>
<organism evidence="1 2">
    <name type="scientific">Caerostris extrusa</name>
    <name type="common">Bark spider</name>
    <name type="synonym">Caerostris bankana</name>
    <dbReference type="NCBI Taxonomy" id="172846"/>
    <lineage>
        <taxon>Eukaryota</taxon>
        <taxon>Metazoa</taxon>
        <taxon>Ecdysozoa</taxon>
        <taxon>Arthropoda</taxon>
        <taxon>Chelicerata</taxon>
        <taxon>Arachnida</taxon>
        <taxon>Araneae</taxon>
        <taxon>Araneomorphae</taxon>
        <taxon>Entelegynae</taxon>
        <taxon>Araneoidea</taxon>
        <taxon>Araneidae</taxon>
        <taxon>Caerostris</taxon>
    </lineage>
</organism>
<reference evidence="1 2" key="1">
    <citation type="submission" date="2021-06" db="EMBL/GenBank/DDBJ databases">
        <title>Caerostris extrusa draft genome.</title>
        <authorList>
            <person name="Kono N."/>
            <person name="Arakawa K."/>
        </authorList>
    </citation>
    <scope>NUCLEOTIDE SEQUENCE [LARGE SCALE GENOMIC DNA]</scope>
</reference>
<dbReference type="EMBL" id="BPLR01019824">
    <property type="protein sequence ID" value="GIX72162.1"/>
    <property type="molecule type" value="Genomic_DNA"/>
</dbReference>
<name>A0AAV4MKT3_CAEEX</name>
<keyword evidence="2" id="KW-1185">Reference proteome</keyword>
<dbReference type="Proteomes" id="UP001054945">
    <property type="component" value="Unassembled WGS sequence"/>
</dbReference>
<proteinExistence type="predicted"/>